<proteinExistence type="predicted"/>
<evidence type="ECO:0000313" key="2">
    <source>
        <dbReference type="Proteomes" id="UP001143910"/>
    </source>
</evidence>
<reference evidence="1" key="1">
    <citation type="submission" date="2022-08" db="EMBL/GenBank/DDBJ databases">
        <title>Genome Sequence of Lecanicillium fungicola.</title>
        <authorList>
            <person name="Buettner E."/>
        </authorList>
    </citation>
    <scope>NUCLEOTIDE SEQUENCE</scope>
    <source>
        <strain evidence="1">Babe33</strain>
    </source>
</reference>
<dbReference type="Proteomes" id="UP001143910">
    <property type="component" value="Unassembled WGS sequence"/>
</dbReference>
<dbReference type="EMBL" id="JANJQO010001473">
    <property type="protein sequence ID" value="KAJ2970768.1"/>
    <property type="molecule type" value="Genomic_DNA"/>
</dbReference>
<evidence type="ECO:0000313" key="1">
    <source>
        <dbReference type="EMBL" id="KAJ2970768.1"/>
    </source>
</evidence>
<name>A0ACC1MVK1_9HYPO</name>
<gene>
    <name evidence="1" type="ORF">NQ176_g8027</name>
</gene>
<organism evidence="1 2">
    <name type="scientific">Zarea fungicola</name>
    <dbReference type="NCBI Taxonomy" id="93591"/>
    <lineage>
        <taxon>Eukaryota</taxon>
        <taxon>Fungi</taxon>
        <taxon>Dikarya</taxon>
        <taxon>Ascomycota</taxon>
        <taxon>Pezizomycotina</taxon>
        <taxon>Sordariomycetes</taxon>
        <taxon>Hypocreomycetidae</taxon>
        <taxon>Hypocreales</taxon>
        <taxon>Cordycipitaceae</taxon>
        <taxon>Zarea</taxon>
    </lineage>
</organism>
<keyword evidence="2" id="KW-1185">Reference proteome</keyword>
<protein>
    <submittedName>
        <fullName evidence="1">Uncharacterized protein</fullName>
    </submittedName>
</protein>
<sequence length="301" mass="32647">MLPLTVLLTAYLGNYVLAAPVFGNNSLVAAHSDLDVPQRNPEDNLNKDKFLSTDVDAKNRDGFTSTSQMDPNLDMSGPGSGSGGHVIRPNAGNQQHNQRYNGTSVGGGDRLCRITDRQREDLIASSDTIWEELAADLGNGPLTTVLQRLAKNKLLGKLVIMATLKVLPKVVSDGGMFELLLKAYEGDMDVKHCLMADVRKSKCLRPTYQQAEKISKSLEKALGQCLARRLTRTVLALANSKTLASLLNALKMGKVISPVVKLVPQLVAPIAKGFDTKSLLVDKVSLLEGSQRNPIYNQVLQ</sequence>
<accession>A0ACC1MVK1</accession>
<comment type="caution">
    <text evidence="1">The sequence shown here is derived from an EMBL/GenBank/DDBJ whole genome shotgun (WGS) entry which is preliminary data.</text>
</comment>